<dbReference type="EMBL" id="CP012176">
    <property type="protein sequence ID" value="AKV82437.1"/>
    <property type="molecule type" value="Genomic_DNA"/>
</dbReference>
<evidence type="ECO:0000313" key="10">
    <source>
        <dbReference type="Proteomes" id="UP000062475"/>
    </source>
</evidence>
<dbReference type="Proteomes" id="UP000062398">
    <property type="component" value="Chromosome"/>
</dbReference>
<name>A0A0K1SM73_9CREN</name>
<evidence type="ECO:0000313" key="3">
    <source>
        <dbReference type="EMBL" id="AKV75700.1"/>
    </source>
</evidence>
<feature type="transmembrane region" description="Helical" evidence="1">
    <location>
        <begin position="37"/>
        <end position="54"/>
    </location>
</feature>
<reference evidence="6 7" key="2">
    <citation type="submission" date="2015-07" db="EMBL/GenBank/DDBJ databases">
        <title>Physiological, transcriptional responses and genome re-sequencing of acid resistant extremely thermoacidophilic Metallosphaera sedula SARC-M1.</title>
        <authorList>
            <person name="Ai C."/>
            <person name="McCarthy S."/>
            <person name="Eckrich V."/>
            <person name="Rudrappa D."/>
            <person name="Qiu G."/>
            <person name="Blum P."/>
        </authorList>
    </citation>
    <scope>NUCLEOTIDE SEQUENCE [LARGE SCALE GENOMIC DNA]</scope>
    <source>
        <strain evidence="6 7">SARC-M1</strain>
    </source>
</reference>
<evidence type="ECO:0000313" key="5">
    <source>
        <dbReference type="EMBL" id="AKV80192.1"/>
    </source>
</evidence>
<accession>A0A0K1SM73</accession>
<dbReference type="Proteomes" id="UP000056255">
    <property type="component" value="Chromosome"/>
</dbReference>
<keyword evidence="1" id="KW-1133">Transmembrane helix</keyword>
<organism evidence="3 10">
    <name type="scientific">Metallosphaera sedula</name>
    <dbReference type="NCBI Taxonomy" id="43687"/>
    <lineage>
        <taxon>Archaea</taxon>
        <taxon>Thermoproteota</taxon>
        <taxon>Thermoprotei</taxon>
        <taxon>Sulfolobales</taxon>
        <taxon>Sulfolobaceae</taxon>
        <taxon>Metallosphaera</taxon>
    </lineage>
</organism>
<dbReference type="EMBL" id="CP012175">
    <property type="protein sequence ID" value="AKV80192.1"/>
    <property type="molecule type" value="Genomic_DNA"/>
</dbReference>
<dbReference type="Proteomes" id="UP000068832">
    <property type="component" value="Chromosome"/>
</dbReference>
<dbReference type="RefSeq" id="WP_048059953.1">
    <property type="nucleotide sequence ID" value="NZ_AP019770.1"/>
</dbReference>
<dbReference type="GeneID" id="91754742"/>
<evidence type="ECO:0000256" key="1">
    <source>
        <dbReference type="SAM" id="Phobius"/>
    </source>
</evidence>
<keyword evidence="1" id="KW-0472">Membrane</keyword>
<feature type="transmembrane region" description="Helical" evidence="1">
    <location>
        <begin position="12"/>
        <end position="31"/>
    </location>
</feature>
<dbReference type="PATRIC" id="fig|43687.5.peg.302"/>
<protein>
    <submittedName>
        <fullName evidence="3">Uncharacterized protein</fullName>
    </submittedName>
</protein>
<dbReference type="Proteomes" id="UP000062475">
    <property type="component" value="Chromosome"/>
</dbReference>
<evidence type="ECO:0000313" key="2">
    <source>
        <dbReference type="EMBL" id="AKV73458.1"/>
    </source>
</evidence>
<evidence type="ECO:0000313" key="4">
    <source>
        <dbReference type="EMBL" id="AKV77947.1"/>
    </source>
</evidence>
<evidence type="ECO:0000313" key="8">
    <source>
        <dbReference type="Proteomes" id="UP000061362"/>
    </source>
</evidence>
<evidence type="ECO:0000313" key="7">
    <source>
        <dbReference type="Proteomes" id="UP000056255"/>
    </source>
</evidence>
<gene>
    <name evidence="2" type="ORF">MsedA_0308</name>
    <name evidence="3" type="ORF">MsedB_0308</name>
    <name evidence="4" type="ORF">MsedC_0307</name>
    <name evidence="5" type="ORF">MsedD_0308</name>
    <name evidence="6" type="ORF">MsedE_0308</name>
</gene>
<evidence type="ECO:0000313" key="11">
    <source>
        <dbReference type="Proteomes" id="UP000068832"/>
    </source>
</evidence>
<sequence length="67" mass="7138">MKLKEICSCTGLAVIGVLVMVAGLLGKIAYFSNSPDAPLYIGILLLTVASFIGLSTKSPENREEPWP</sequence>
<dbReference type="EMBL" id="CP012174">
    <property type="protein sequence ID" value="AKV77947.1"/>
    <property type="molecule type" value="Genomic_DNA"/>
</dbReference>
<dbReference type="EMBL" id="CP012172">
    <property type="protein sequence ID" value="AKV73458.1"/>
    <property type="molecule type" value="Genomic_DNA"/>
</dbReference>
<dbReference type="EMBL" id="CP012173">
    <property type="protein sequence ID" value="AKV75700.1"/>
    <property type="molecule type" value="Genomic_DNA"/>
</dbReference>
<reference evidence="8 9" key="1">
    <citation type="journal article" date="2015" name="Genome Announc.">
        <title>Complete Genome Sequences of Evolved Arsenate-Resistant Metallosphaera sedula Strains.</title>
        <authorList>
            <person name="Ai C."/>
            <person name="McCarthy S."/>
            <person name="Schackwitz W."/>
            <person name="Martin J."/>
            <person name="Lipzen A."/>
            <person name="Blum P."/>
        </authorList>
    </citation>
    <scope>NUCLEOTIDE SEQUENCE [LARGE SCALE GENOMIC DNA]</scope>
    <source>
        <strain evidence="4 9">ARS120-1</strain>
        <strain evidence="5 8">ARS120-2</strain>
        <strain evidence="2 11">ARS50-1</strain>
        <strain evidence="3 10">ARS50-2</strain>
    </source>
</reference>
<keyword evidence="1" id="KW-0812">Transmembrane</keyword>
<proteinExistence type="predicted"/>
<evidence type="ECO:0000313" key="6">
    <source>
        <dbReference type="EMBL" id="AKV82437.1"/>
    </source>
</evidence>
<evidence type="ECO:0000313" key="9">
    <source>
        <dbReference type="Proteomes" id="UP000062398"/>
    </source>
</evidence>
<dbReference type="OrthoDB" id="33805at2157"/>
<dbReference type="Proteomes" id="UP000061362">
    <property type="component" value="Chromosome"/>
</dbReference>
<dbReference type="AlphaFoldDB" id="A0A0K1SM73"/>